<evidence type="ECO:0000313" key="18">
    <source>
        <dbReference type="Ensembl" id="ENSPMRP00000032802.1"/>
    </source>
</evidence>
<feature type="binding site" evidence="15">
    <location>
        <begin position="56"/>
        <end position="57"/>
    </location>
    <ligand>
        <name>FAD</name>
        <dbReference type="ChEBI" id="CHEBI:57692"/>
    </ligand>
</feature>
<dbReference type="AlphaFoldDB" id="A0A670KDB0"/>
<evidence type="ECO:0000256" key="12">
    <source>
        <dbReference type="ARBA" id="ARBA00023180"/>
    </source>
</evidence>
<dbReference type="GO" id="GO:0090729">
    <property type="term" value="F:toxin activity"/>
    <property type="evidence" value="ECO:0007669"/>
    <property type="project" value="UniProtKB-KW"/>
</dbReference>
<comment type="similarity">
    <text evidence="3">Belongs to the flavin monoamine oxidase family. FIG1 subfamily.</text>
</comment>
<comment type="subcellular location">
    <subcellularLocation>
        <location evidence="2">Secreted</location>
    </subcellularLocation>
</comment>
<sequence length="454" mass="51079">MKCFEDPDYEELLNVARNGLGKASHPKTIVIVGAGISGLTAAKLLKDAGHQVQILEASDRIGGRIKTYREKDWYMDMGPMRLPKAQKIVREYIKKFNLTLNPFVQTDKNAWYFIRNRKEKVSAVEENAELFGYEVAPSERGKSASKLFHEALDRGYLIKEGNLSKGAVDMIGDLLNEEGGFYTSFIDSAMDYVTFYDDDSFEEITGGFDQLPNGFSREMPGTIRLSCSVEKILSTGKKVRVFYRKRGKGTLSCLTADYVIVTATAKAARLIKYQPLLSYPKARALRSFHYVSSTKIALACTDRFWEKDGIRGGKSITDRPSRMIYYPNHVFPSGLGVLLASYTFSDDADFFVPLSEEKCVDVVMDDLSEIHNVSKSYLRSVCNRHVVQKWALDKFSMGAFAQPTPYQFTQLFEALKQNEGRVYFAGEYTTHPHAWIDSAMKTAIRAASGIHLSA</sequence>
<keyword evidence="5" id="KW-0929">Antimicrobial</keyword>
<evidence type="ECO:0000256" key="1">
    <source>
        <dbReference type="ARBA" id="ARBA00001974"/>
    </source>
</evidence>
<dbReference type="InterPro" id="IPR050281">
    <property type="entry name" value="Flavin_monoamine_oxidase"/>
</dbReference>
<keyword evidence="19" id="KW-1185">Reference proteome</keyword>
<feature type="binding site" evidence="15">
    <location>
        <position position="37"/>
    </location>
    <ligand>
        <name>FAD</name>
        <dbReference type="ChEBI" id="CHEBI:57692"/>
    </ligand>
</feature>
<dbReference type="GO" id="GO:0005576">
    <property type="term" value="C:extracellular region"/>
    <property type="evidence" value="ECO:0007669"/>
    <property type="project" value="UniProtKB-SubCell"/>
</dbReference>
<evidence type="ECO:0000256" key="7">
    <source>
        <dbReference type="ARBA" id="ARBA00022656"/>
    </source>
</evidence>
<evidence type="ECO:0000256" key="10">
    <source>
        <dbReference type="ARBA" id="ARBA00023022"/>
    </source>
</evidence>
<evidence type="ECO:0000256" key="2">
    <source>
        <dbReference type="ARBA" id="ARBA00004613"/>
    </source>
</evidence>
<evidence type="ECO:0000256" key="16">
    <source>
        <dbReference type="RuleBase" id="RU362067"/>
    </source>
</evidence>
<feature type="binding site" evidence="15">
    <location>
        <position position="81"/>
    </location>
    <ligand>
        <name>substrate</name>
    </ligand>
</feature>
<feature type="binding site" evidence="15">
    <location>
        <position position="427"/>
    </location>
    <ligand>
        <name>FAD</name>
        <dbReference type="ChEBI" id="CHEBI:57692"/>
    </ligand>
</feature>
<feature type="binding site" evidence="15">
    <location>
        <begin position="78"/>
        <end position="81"/>
    </location>
    <ligand>
        <name>FAD</name>
        <dbReference type="ChEBI" id="CHEBI:57692"/>
    </ligand>
</feature>
<evidence type="ECO:0000313" key="19">
    <source>
        <dbReference type="Proteomes" id="UP000472272"/>
    </source>
</evidence>
<keyword evidence="8 16" id="KW-0274">FAD</keyword>
<proteinExistence type="inferred from homology"/>
<organism evidence="18 19">
    <name type="scientific">Podarcis muralis</name>
    <name type="common">Wall lizard</name>
    <name type="synonym">Lacerta muralis</name>
    <dbReference type="NCBI Taxonomy" id="64176"/>
    <lineage>
        <taxon>Eukaryota</taxon>
        <taxon>Metazoa</taxon>
        <taxon>Chordata</taxon>
        <taxon>Craniata</taxon>
        <taxon>Vertebrata</taxon>
        <taxon>Euteleostomi</taxon>
        <taxon>Lepidosauria</taxon>
        <taxon>Squamata</taxon>
        <taxon>Bifurcata</taxon>
        <taxon>Unidentata</taxon>
        <taxon>Episquamata</taxon>
        <taxon>Laterata</taxon>
        <taxon>Lacertibaenia</taxon>
        <taxon>Lacertidae</taxon>
        <taxon>Podarcis</taxon>
    </lineage>
</organism>
<dbReference type="InterPro" id="IPR002937">
    <property type="entry name" value="Amino_oxidase"/>
</dbReference>
<feature type="domain" description="Amine oxidase" evidence="17">
    <location>
        <begin position="36"/>
        <end position="450"/>
    </location>
</feature>
<dbReference type="InterPro" id="IPR001613">
    <property type="entry name" value="Flavin_amine_oxidase"/>
</dbReference>
<dbReference type="InterPro" id="IPR036188">
    <property type="entry name" value="FAD/NAD-bd_sf"/>
</dbReference>
<dbReference type="SUPFAM" id="SSF51905">
    <property type="entry name" value="FAD/NAD(P)-binding domain"/>
    <property type="match status" value="1"/>
</dbReference>
<keyword evidence="10" id="KW-0044">Antibiotic</keyword>
<keyword evidence="6 16" id="KW-0285">Flavoprotein</keyword>
<evidence type="ECO:0000256" key="4">
    <source>
        <dbReference type="ARBA" id="ARBA00022525"/>
    </source>
</evidence>
<accession>A0A670KDB0</accession>
<keyword evidence="11" id="KW-1015">Disulfide bond</keyword>
<evidence type="ECO:0000256" key="11">
    <source>
        <dbReference type="ARBA" id="ARBA00023157"/>
    </source>
</evidence>
<reference evidence="18" key="3">
    <citation type="submission" date="2025-09" db="UniProtKB">
        <authorList>
            <consortium name="Ensembl"/>
        </authorList>
    </citation>
    <scope>IDENTIFICATION</scope>
</reference>
<feature type="binding site" evidence="15">
    <location>
        <position position="229"/>
    </location>
    <ligand>
        <name>FAD</name>
        <dbReference type="ChEBI" id="CHEBI:57692"/>
    </ligand>
</feature>
<dbReference type="GO" id="GO:0009063">
    <property type="term" value="P:amino acid catabolic process"/>
    <property type="evidence" value="ECO:0007669"/>
    <property type="project" value="TreeGrafter"/>
</dbReference>
<dbReference type="GO" id="GO:0042742">
    <property type="term" value="P:defense response to bacterium"/>
    <property type="evidence" value="ECO:0007669"/>
    <property type="project" value="UniProtKB-KW"/>
</dbReference>
<dbReference type="Gene3D" id="1.10.405.10">
    <property type="entry name" value="Guanine Nucleotide Dissociation Inhibitor, domain 1"/>
    <property type="match status" value="1"/>
</dbReference>
<keyword evidence="9 16" id="KW-0560">Oxidoreductase</keyword>
<keyword evidence="12" id="KW-0325">Glycoprotein</keyword>
<evidence type="ECO:0000256" key="9">
    <source>
        <dbReference type="ARBA" id="ARBA00023002"/>
    </source>
</evidence>
<dbReference type="FunFam" id="3.50.50.60:FF:000450">
    <property type="entry name" value="Amine oxidase"/>
    <property type="match status" value="1"/>
</dbReference>
<dbReference type="EC" id="1.4.3.-" evidence="16"/>
<evidence type="ECO:0000256" key="5">
    <source>
        <dbReference type="ARBA" id="ARBA00022529"/>
    </source>
</evidence>
<comment type="cofactor">
    <cofactor evidence="1 16">
        <name>FAD</name>
        <dbReference type="ChEBI" id="CHEBI:57692"/>
    </cofactor>
</comment>
<keyword evidence="13" id="KW-1199">Hemostasis impairing toxin</keyword>
<protein>
    <recommendedName>
        <fullName evidence="16">Amine oxidase</fullName>
        <ecNumber evidence="16">1.4.3.-</ecNumber>
    </recommendedName>
</protein>
<dbReference type="Pfam" id="PF01593">
    <property type="entry name" value="Amino_oxidase"/>
    <property type="match status" value="1"/>
</dbReference>
<evidence type="ECO:0000256" key="6">
    <source>
        <dbReference type="ARBA" id="ARBA00022630"/>
    </source>
</evidence>
<dbReference type="Proteomes" id="UP000472272">
    <property type="component" value="Chromosome 18"/>
</dbReference>
<dbReference type="Gene3D" id="3.30.70.2100">
    <property type="match status" value="1"/>
</dbReference>
<dbReference type="Gene3D" id="1.10.10.1620">
    <property type="match status" value="1"/>
</dbReference>
<evidence type="ECO:0000256" key="3">
    <source>
        <dbReference type="ARBA" id="ARBA00005465"/>
    </source>
</evidence>
<keyword evidence="7" id="KW-0800">Toxin</keyword>
<dbReference type="Ensembl" id="ENSPMRT00000034781.1">
    <property type="protein sequence ID" value="ENSPMRP00000032802.1"/>
    <property type="gene ID" value="ENSPMRG00000021255.1"/>
</dbReference>
<evidence type="ECO:0000256" key="15">
    <source>
        <dbReference type="PIRSR" id="PIRSR601613-1"/>
    </source>
</evidence>
<evidence type="ECO:0000256" key="8">
    <source>
        <dbReference type="ARBA" id="ARBA00022827"/>
    </source>
</evidence>
<keyword evidence="4" id="KW-0964">Secreted</keyword>
<evidence type="ECO:0000256" key="13">
    <source>
        <dbReference type="ARBA" id="ARBA00023240"/>
    </source>
</evidence>
<reference evidence="18" key="2">
    <citation type="submission" date="2025-08" db="UniProtKB">
        <authorList>
            <consortium name="Ensembl"/>
        </authorList>
    </citation>
    <scope>IDENTIFICATION</scope>
</reference>
<dbReference type="GeneTree" id="ENSGT00940000160928"/>
<dbReference type="PRINTS" id="PR00757">
    <property type="entry name" value="AMINEOXDASEF"/>
</dbReference>
<evidence type="ECO:0000259" key="17">
    <source>
        <dbReference type="Pfam" id="PF01593"/>
    </source>
</evidence>
<dbReference type="Gene3D" id="3.50.50.60">
    <property type="entry name" value="FAD/NAD(P)-binding domain"/>
    <property type="match status" value="2"/>
</dbReference>
<reference evidence="18 19" key="1">
    <citation type="journal article" date="2019" name="Proc. Natl. Acad. Sci. U.S.A.">
        <title>Regulatory changes in pterin and carotenoid genes underlie balanced color polymorphisms in the wall lizard.</title>
        <authorList>
            <person name="Andrade P."/>
            <person name="Pinho C."/>
            <person name="Perez I de Lanuza G."/>
            <person name="Afonso S."/>
            <person name="Brejcha J."/>
            <person name="Rubin C.J."/>
            <person name="Wallerman O."/>
            <person name="Pereira P."/>
            <person name="Sabatino S.J."/>
            <person name="Bellati A."/>
            <person name="Pellitteri-Rosa D."/>
            <person name="Bosakova Z."/>
            <person name="Bunikis I."/>
            <person name="Carretero M.A."/>
            <person name="Feiner N."/>
            <person name="Marsik P."/>
            <person name="Pauperio F."/>
            <person name="Salvi D."/>
            <person name="Soler L."/>
            <person name="While G.M."/>
            <person name="Uller T."/>
            <person name="Font E."/>
            <person name="Andersson L."/>
            <person name="Carneiro M."/>
        </authorList>
    </citation>
    <scope>NUCLEOTIDE SEQUENCE</scope>
</reference>
<name>A0A670KDB0_PODMU</name>
<dbReference type="GO" id="GO:0001716">
    <property type="term" value="F:L-amino-acid oxidase activity"/>
    <property type="evidence" value="ECO:0007669"/>
    <property type="project" value="UniProtKB-EC"/>
</dbReference>
<evidence type="ECO:0000256" key="14">
    <source>
        <dbReference type="ARBA" id="ARBA00047637"/>
    </source>
</evidence>
<dbReference type="SUPFAM" id="SSF54373">
    <property type="entry name" value="FAD-linked reductases, C-terminal domain"/>
    <property type="match status" value="1"/>
</dbReference>
<dbReference type="Gene3D" id="3.90.660.10">
    <property type="match status" value="1"/>
</dbReference>
<dbReference type="PANTHER" id="PTHR10742">
    <property type="entry name" value="FLAVIN MONOAMINE OXIDASE"/>
    <property type="match status" value="1"/>
</dbReference>
<dbReference type="PANTHER" id="PTHR10742:SF355">
    <property type="entry name" value="AMINE OXIDASE"/>
    <property type="match status" value="1"/>
</dbReference>
<comment type="catalytic activity">
    <reaction evidence="14">
        <text>an L-alpha-amino acid + O2 + H2O = a 2-oxocarboxylate + H2O2 + NH4(+)</text>
        <dbReference type="Rhea" id="RHEA:13781"/>
        <dbReference type="ChEBI" id="CHEBI:15377"/>
        <dbReference type="ChEBI" id="CHEBI:15379"/>
        <dbReference type="ChEBI" id="CHEBI:16240"/>
        <dbReference type="ChEBI" id="CHEBI:28938"/>
        <dbReference type="ChEBI" id="CHEBI:35179"/>
        <dbReference type="ChEBI" id="CHEBI:59869"/>
        <dbReference type="EC" id="1.4.3.2"/>
    </reaction>
</comment>